<dbReference type="NCBIfam" id="NF002298">
    <property type="entry name" value="PRK01222.1-4"/>
    <property type="match status" value="1"/>
</dbReference>
<evidence type="ECO:0000259" key="11">
    <source>
        <dbReference type="Pfam" id="PF00697"/>
    </source>
</evidence>
<evidence type="ECO:0000256" key="10">
    <source>
        <dbReference type="HAMAP-Rule" id="MF_00135"/>
    </source>
</evidence>
<dbReference type="Pfam" id="PF00697">
    <property type="entry name" value="PRAI"/>
    <property type="match status" value="1"/>
</dbReference>
<evidence type="ECO:0000256" key="6">
    <source>
        <dbReference type="ARBA" id="ARBA00022605"/>
    </source>
</evidence>
<comment type="pathway">
    <text evidence="2 10">Amino-acid biosynthesis; L-tryptophan biosynthesis; L-tryptophan from chorismate: step 3/5.</text>
</comment>
<evidence type="ECO:0000256" key="3">
    <source>
        <dbReference type="ARBA" id="ARBA00007571"/>
    </source>
</evidence>
<dbReference type="UniPathway" id="UPA00035">
    <property type="reaction ID" value="UER00042"/>
</dbReference>
<dbReference type="PANTHER" id="PTHR42894:SF1">
    <property type="entry name" value="N-(5'-PHOSPHORIBOSYL)ANTHRANILATE ISOMERASE"/>
    <property type="match status" value="1"/>
</dbReference>
<name>A0A424YHN4_9FIRM</name>
<evidence type="ECO:0000256" key="5">
    <source>
        <dbReference type="ARBA" id="ARBA00022272"/>
    </source>
</evidence>
<evidence type="ECO:0000256" key="4">
    <source>
        <dbReference type="ARBA" id="ARBA00012572"/>
    </source>
</evidence>
<dbReference type="InterPro" id="IPR011060">
    <property type="entry name" value="RibuloseP-bd_barrel"/>
</dbReference>
<comment type="caution">
    <text evidence="12">The sequence shown here is derived from an EMBL/GenBank/DDBJ whole genome shotgun (WGS) entry which is preliminary data.</text>
</comment>
<dbReference type="HAMAP" id="MF_00135">
    <property type="entry name" value="PRAI"/>
    <property type="match status" value="1"/>
</dbReference>
<dbReference type="InterPro" id="IPR013785">
    <property type="entry name" value="Aldolase_TIM"/>
</dbReference>
<keyword evidence="9 10" id="KW-0413">Isomerase</keyword>
<dbReference type="GO" id="GO:0000162">
    <property type="term" value="P:L-tryptophan biosynthetic process"/>
    <property type="evidence" value="ECO:0007669"/>
    <property type="project" value="UniProtKB-UniRule"/>
</dbReference>
<evidence type="ECO:0000256" key="7">
    <source>
        <dbReference type="ARBA" id="ARBA00022822"/>
    </source>
</evidence>
<dbReference type="Proteomes" id="UP000285138">
    <property type="component" value="Unassembled WGS sequence"/>
</dbReference>
<keyword evidence="6 10" id="KW-0028">Amino-acid biosynthesis</keyword>
<dbReference type="PANTHER" id="PTHR42894">
    <property type="entry name" value="N-(5'-PHOSPHORIBOSYL)ANTHRANILATE ISOMERASE"/>
    <property type="match status" value="1"/>
</dbReference>
<evidence type="ECO:0000256" key="2">
    <source>
        <dbReference type="ARBA" id="ARBA00004664"/>
    </source>
</evidence>
<evidence type="ECO:0000256" key="8">
    <source>
        <dbReference type="ARBA" id="ARBA00023141"/>
    </source>
</evidence>
<dbReference type="InterPro" id="IPR044643">
    <property type="entry name" value="TrpF_fam"/>
</dbReference>
<proteinExistence type="inferred from homology"/>
<accession>A0A424YHN4</accession>
<dbReference type="AlphaFoldDB" id="A0A424YHN4"/>
<dbReference type="CDD" id="cd00405">
    <property type="entry name" value="PRAI"/>
    <property type="match status" value="1"/>
</dbReference>
<dbReference type="SUPFAM" id="SSF51366">
    <property type="entry name" value="Ribulose-phoshate binding barrel"/>
    <property type="match status" value="1"/>
</dbReference>
<evidence type="ECO:0000313" key="12">
    <source>
        <dbReference type="EMBL" id="RQD77747.1"/>
    </source>
</evidence>
<dbReference type="Gene3D" id="3.20.20.70">
    <property type="entry name" value="Aldolase class I"/>
    <property type="match status" value="1"/>
</dbReference>
<dbReference type="FunFam" id="3.20.20.70:FF:000075">
    <property type="entry name" value="Tryptophan biosynthesis protein TRP1"/>
    <property type="match status" value="1"/>
</dbReference>
<comment type="catalytic activity">
    <reaction evidence="1 10">
        <text>N-(5-phospho-beta-D-ribosyl)anthranilate = 1-(2-carboxyphenylamino)-1-deoxy-D-ribulose 5-phosphate</text>
        <dbReference type="Rhea" id="RHEA:21540"/>
        <dbReference type="ChEBI" id="CHEBI:18277"/>
        <dbReference type="ChEBI" id="CHEBI:58613"/>
        <dbReference type="EC" id="5.3.1.24"/>
    </reaction>
</comment>
<evidence type="ECO:0000313" key="13">
    <source>
        <dbReference type="Proteomes" id="UP000285138"/>
    </source>
</evidence>
<comment type="similarity">
    <text evidence="3 10">Belongs to the TrpF family.</text>
</comment>
<sequence length="207" mass="23037">MVRVKICGIQSEEEAHMAVKCGAEGLGFIMAPSPRRLPPEKVREICLSLPPFISRVGVFVDEDSALVREIAEEGFLEVLQFHGREDPSDLTGFRQKVVKALAVKDEESLKELDYYRSVADAWLLDTYMPGLAGGTGKTFNWTLACRVKGDKPLILAGGLTQDNILEALEQVKPYAVDVSSGVEIEGKKDLHKIQNFIYKVRCWKDVP</sequence>
<evidence type="ECO:0000256" key="1">
    <source>
        <dbReference type="ARBA" id="ARBA00001164"/>
    </source>
</evidence>
<organism evidence="12 13">
    <name type="scientific">Candidatus Syntrophonatronum acetioxidans</name>
    <dbReference type="NCBI Taxonomy" id="1795816"/>
    <lineage>
        <taxon>Bacteria</taxon>
        <taxon>Bacillati</taxon>
        <taxon>Bacillota</taxon>
        <taxon>Clostridia</taxon>
        <taxon>Eubacteriales</taxon>
        <taxon>Syntrophomonadaceae</taxon>
        <taxon>Candidatus Syntrophonatronum</taxon>
    </lineage>
</organism>
<keyword evidence="7 10" id="KW-0822">Tryptophan biosynthesis</keyword>
<dbReference type="InterPro" id="IPR001240">
    <property type="entry name" value="PRAI_dom"/>
</dbReference>
<feature type="domain" description="N-(5'phosphoribosyl) anthranilate isomerase (PRAI)" evidence="11">
    <location>
        <begin position="4"/>
        <end position="197"/>
    </location>
</feature>
<dbReference type="EMBL" id="QZAA01000055">
    <property type="protein sequence ID" value="RQD77747.1"/>
    <property type="molecule type" value="Genomic_DNA"/>
</dbReference>
<dbReference type="GO" id="GO:0004640">
    <property type="term" value="F:phosphoribosylanthranilate isomerase activity"/>
    <property type="evidence" value="ECO:0007669"/>
    <property type="project" value="UniProtKB-UniRule"/>
</dbReference>
<gene>
    <name evidence="10" type="primary">trpF</name>
    <name evidence="12" type="ORF">D5R97_01670</name>
</gene>
<dbReference type="EC" id="5.3.1.24" evidence="4 10"/>
<evidence type="ECO:0000256" key="9">
    <source>
        <dbReference type="ARBA" id="ARBA00023235"/>
    </source>
</evidence>
<reference evidence="12 13" key="1">
    <citation type="submission" date="2018-08" db="EMBL/GenBank/DDBJ databases">
        <title>The metabolism and importance of syntrophic acetate oxidation coupled to methane or sulfide production in haloalkaline environments.</title>
        <authorList>
            <person name="Timmers P.H.A."/>
            <person name="Vavourakis C.D."/>
            <person name="Sorokin D.Y."/>
            <person name="Sinninghe Damste J.S."/>
            <person name="Muyzer G."/>
            <person name="Stams A.J.M."/>
            <person name="Plugge C.M."/>
        </authorList>
    </citation>
    <scope>NUCLEOTIDE SEQUENCE [LARGE SCALE GENOMIC DNA]</scope>
    <source>
        <strain evidence="12">MSAO_Bac1</strain>
    </source>
</reference>
<keyword evidence="8 10" id="KW-0057">Aromatic amino acid biosynthesis</keyword>
<protein>
    <recommendedName>
        <fullName evidence="5 10">N-(5'-phosphoribosyl)anthranilate isomerase</fullName>
        <shortName evidence="10">PRAI</shortName>
        <ecNumber evidence="4 10">5.3.1.24</ecNumber>
    </recommendedName>
</protein>